<gene>
    <name evidence="1" type="ORF">PHLGIDRAFT_76352</name>
</gene>
<reference evidence="1 2" key="1">
    <citation type="journal article" date="2014" name="PLoS Genet.">
        <title>Analysis of the Phlebiopsis gigantea genome, transcriptome and secretome provides insight into its pioneer colonization strategies of wood.</title>
        <authorList>
            <person name="Hori C."/>
            <person name="Ishida T."/>
            <person name="Igarashi K."/>
            <person name="Samejima M."/>
            <person name="Suzuki H."/>
            <person name="Master E."/>
            <person name="Ferreira P."/>
            <person name="Ruiz-Duenas F.J."/>
            <person name="Held B."/>
            <person name="Canessa P."/>
            <person name="Larrondo L.F."/>
            <person name="Schmoll M."/>
            <person name="Druzhinina I.S."/>
            <person name="Kubicek C.P."/>
            <person name="Gaskell J.A."/>
            <person name="Kersten P."/>
            <person name="St John F."/>
            <person name="Glasner J."/>
            <person name="Sabat G."/>
            <person name="Splinter BonDurant S."/>
            <person name="Syed K."/>
            <person name="Yadav J."/>
            <person name="Mgbeahuruike A.C."/>
            <person name="Kovalchuk A."/>
            <person name="Asiegbu F.O."/>
            <person name="Lackner G."/>
            <person name="Hoffmeister D."/>
            <person name="Rencoret J."/>
            <person name="Gutierrez A."/>
            <person name="Sun H."/>
            <person name="Lindquist E."/>
            <person name="Barry K."/>
            <person name="Riley R."/>
            <person name="Grigoriev I.V."/>
            <person name="Henrissat B."/>
            <person name="Kues U."/>
            <person name="Berka R.M."/>
            <person name="Martinez A.T."/>
            <person name="Covert S.F."/>
            <person name="Blanchette R.A."/>
            <person name="Cullen D."/>
        </authorList>
    </citation>
    <scope>NUCLEOTIDE SEQUENCE [LARGE SCALE GENOMIC DNA]</scope>
    <source>
        <strain evidence="1 2">11061_1 CR5-6</strain>
    </source>
</reference>
<dbReference type="OrthoDB" id="2527908at2759"/>
<dbReference type="Proteomes" id="UP000053257">
    <property type="component" value="Unassembled WGS sequence"/>
</dbReference>
<evidence type="ECO:0000313" key="1">
    <source>
        <dbReference type="EMBL" id="KIP04190.1"/>
    </source>
</evidence>
<dbReference type="EMBL" id="KN840583">
    <property type="protein sequence ID" value="KIP04190.1"/>
    <property type="molecule type" value="Genomic_DNA"/>
</dbReference>
<proteinExistence type="predicted"/>
<accession>A0A0C3S6L2</accession>
<name>A0A0C3S6L2_PHLG1</name>
<keyword evidence="2" id="KW-1185">Reference proteome</keyword>
<feature type="non-terminal residue" evidence="1">
    <location>
        <position position="1"/>
    </location>
</feature>
<organism evidence="1 2">
    <name type="scientific">Phlebiopsis gigantea (strain 11061_1 CR5-6)</name>
    <name type="common">White-rot fungus</name>
    <name type="synonym">Peniophora gigantea</name>
    <dbReference type="NCBI Taxonomy" id="745531"/>
    <lineage>
        <taxon>Eukaryota</taxon>
        <taxon>Fungi</taxon>
        <taxon>Dikarya</taxon>
        <taxon>Basidiomycota</taxon>
        <taxon>Agaricomycotina</taxon>
        <taxon>Agaricomycetes</taxon>
        <taxon>Polyporales</taxon>
        <taxon>Phanerochaetaceae</taxon>
        <taxon>Phlebiopsis</taxon>
    </lineage>
</organism>
<protein>
    <submittedName>
        <fullName evidence="1">Uncharacterized protein</fullName>
    </submittedName>
</protein>
<dbReference type="HOGENOM" id="CLU_084261_1_0_1"/>
<sequence>VPPYYLMAFEVTGIPTTTSVGGDSSEVSWQVDHRQGSVLMLAMIDSNGSMGGVSPRTFNVIATLSSNLTDTLSTCQPWGLTVQGGQKPYTIVLSAVNSRVITNITMGPEDSLLTYIDRADPNGQIMGMHAVALLNMNISAHIDTK</sequence>
<dbReference type="AlphaFoldDB" id="A0A0C3S6L2"/>
<evidence type="ECO:0000313" key="2">
    <source>
        <dbReference type="Proteomes" id="UP000053257"/>
    </source>
</evidence>